<proteinExistence type="predicted"/>
<dbReference type="RefSeq" id="WP_110510235.1">
    <property type="nucleotide sequence ID" value="NZ_CACSIW010000004.1"/>
</dbReference>
<sequence>MTNPTQTAVSSSPFWQYWRGLSGWNFYFLAKFGLLWAGYLNFHAMQNLVFMAFLLLPIPNRKLHKIRHWIAIPIGFALFWHDTWLPGPESIISQGSEVAGFSMGYVIDLVTRFINWQMVGLFFVLLVAWMFLTQWLRITVFTVVIMVWLNLITVVGPNFSLFPGGQATGTVTTTGGTAAATVATADAKPVVGDIPAQTAPPTSANLNAWLSSFYAAEQKRQTTFPTSLPADAQPFELLVINICSLSWDDIEAAGLMQHPLWSHFDIVFKHFNSATSYSGPAAIRLLRASCGQPSHTNLYSPAGKQCYLFDNLAALGFKTQLMLGHNGVFGDFLKEMRNYGDIQAPLMDQKGLKQSLVAFDGSPVYDELDQLHRWNESELKEPGTRTATFYNILPLHDGNHFPGQSKTADYKVRAQTMFDELDTFFTELEKSGRKVMVVIVPEHGGALKGDKMQVSGLRDIPSPNITNVPTAVKFFGMKAPHEGAPIEIDQPSSLLAVSELVSRAVDGKMFTADSVNWEELTKGLPQTAPVSENSNAVVIQYQNKPYVKLNGGDWVPYPQ</sequence>
<dbReference type="Pfam" id="PF11658">
    <property type="entry name" value="CBP_BcsG"/>
    <property type="match status" value="1"/>
</dbReference>
<gene>
    <name evidence="2" type="ORF">EC847_11745</name>
</gene>
<feature type="transmembrane region" description="Helical" evidence="1">
    <location>
        <begin position="139"/>
        <end position="159"/>
    </location>
</feature>
<organism evidence="2 3">
    <name type="scientific">Scandinavium goeteborgense</name>
    <dbReference type="NCBI Taxonomy" id="1851514"/>
    <lineage>
        <taxon>Bacteria</taxon>
        <taxon>Pseudomonadati</taxon>
        <taxon>Pseudomonadota</taxon>
        <taxon>Gammaproteobacteria</taxon>
        <taxon>Enterobacterales</taxon>
        <taxon>Enterobacteriaceae</taxon>
        <taxon>Scandinavium</taxon>
    </lineage>
</organism>
<feature type="transmembrane region" description="Helical" evidence="1">
    <location>
        <begin position="34"/>
        <end position="56"/>
    </location>
</feature>
<feature type="transmembrane region" description="Helical" evidence="1">
    <location>
        <begin position="113"/>
        <end position="132"/>
    </location>
</feature>
<dbReference type="EMBL" id="SNVX01000017">
    <property type="protein sequence ID" value="TDN51574.1"/>
    <property type="molecule type" value="Genomic_DNA"/>
</dbReference>
<dbReference type="OrthoDB" id="6965261at2"/>
<keyword evidence="3" id="KW-1185">Reference proteome</keyword>
<dbReference type="AlphaFoldDB" id="A0A4R6E2M4"/>
<dbReference type="Proteomes" id="UP000295530">
    <property type="component" value="Unassembled WGS sequence"/>
</dbReference>
<evidence type="ECO:0000313" key="2">
    <source>
        <dbReference type="EMBL" id="TDN51574.1"/>
    </source>
</evidence>
<accession>A0A4R6E2M4</accession>
<feature type="transmembrane region" description="Helical" evidence="1">
    <location>
        <begin position="68"/>
        <end position="85"/>
    </location>
</feature>
<name>A0A4R6E2M4_SCAGO</name>
<evidence type="ECO:0000256" key="1">
    <source>
        <dbReference type="SAM" id="Phobius"/>
    </source>
</evidence>
<comment type="caution">
    <text evidence="2">The sequence shown here is derived from an EMBL/GenBank/DDBJ whole genome shotgun (WGS) entry which is preliminary data.</text>
</comment>
<keyword evidence="1" id="KW-0812">Transmembrane</keyword>
<dbReference type="NCBIfam" id="TIGR03368">
    <property type="entry name" value="cellulose_yhjU"/>
    <property type="match status" value="1"/>
</dbReference>
<dbReference type="InterPro" id="IPR017744">
    <property type="entry name" value="BcsG"/>
</dbReference>
<keyword evidence="1" id="KW-0472">Membrane</keyword>
<keyword evidence="1" id="KW-1133">Transmembrane helix</keyword>
<reference evidence="2 3" key="1">
    <citation type="submission" date="2019-03" db="EMBL/GenBank/DDBJ databases">
        <title>Genomic analyses of the natural microbiome of Caenorhabditis elegans.</title>
        <authorList>
            <person name="Samuel B."/>
        </authorList>
    </citation>
    <scope>NUCLEOTIDE SEQUENCE [LARGE SCALE GENOMIC DNA]</scope>
    <source>
        <strain evidence="2 3">BIGb0156</strain>
    </source>
</reference>
<evidence type="ECO:0000313" key="3">
    <source>
        <dbReference type="Proteomes" id="UP000295530"/>
    </source>
</evidence>
<protein>
    <submittedName>
        <fullName evidence="2">Cellulose synthase operon protein YhjU</fullName>
    </submittedName>
</protein>